<keyword evidence="4" id="KW-1185">Reference proteome</keyword>
<dbReference type="AlphaFoldDB" id="A0A5C4XQF6"/>
<accession>A0A5C4XQF6</accession>
<evidence type="ECO:0000256" key="1">
    <source>
        <dbReference type="SAM" id="MobiDB-lite"/>
    </source>
</evidence>
<evidence type="ECO:0000256" key="2">
    <source>
        <dbReference type="SAM" id="SignalP"/>
    </source>
</evidence>
<comment type="caution">
    <text evidence="3">The sequence shown here is derived from an EMBL/GenBank/DDBJ whole genome shotgun (WGS) entry which is preliminary data.</text>
</comment>
<organism evidence="3 4">
    <name type="scientific">Aliirhizobium smilacinae</name>
    <dbReference type="NCBI Taxonomy" id="1395944"/>
    <lineage>
        <taxon>Bacteria</taxon>
        <taxon>Pseudomonadati</taxon>
        <taxon>Pseudomonadota</taxon>
        <taxon>Alphaproteobacteria</taxon>
        <taxon>Hyphomicrobiales</taxon>
        <taxon>Rhizobiaceae</taxon>
        <taxon>Aliirhizobium</taxon>
    </lineage>
</organism>
<name>A0A5C4XQF6_9HYPH</name>
<dbReference type="OrthoDB" id="9809589at2"/>
<sequence length="262" mass="27637">MRNASFKPVTIWLLASAALFSIAPNAFALSDGKMTPVAEDTLSQEPPLRQAFEGATQTKPGLSSQSDTVKDGAENTAPAAGGKNAPKTDGTDANPGGNGTVAAAADQMSAEIIRDLSALPAPVKAMREKLVEAAASGDIERLRPLIEGTPKPPQIMNNESDDPIDTLKNFSGDPDGQEILAIMLDIMATGAARIDAGTPDETYVWPYFTGKPLASLTPPERVELLRIVTAGDLMGMEETGNYNFYRLGISPDGQWKFMAGGD</sequence>
<feature type="chain" id="PRO_5022863283" evidence="2">
    <location>
        <begin position="29"/>
        <end position="262"/>
    </location>
</feature>
<dbReference type="RefSeq" id="WP_139673514.1">
    <property type="nucleotide sequence ID" value="NZ_VDMN01000001.1"/>
</dbReference>
<feature type="region of interest" description="Disordered" evidence="1">
    <location>
        <begin position="55"/>
        <end position="101"/>
    </location>
</feature>
<dbReference type="Proteomes" id="UP000311605">
    <property type="component" value="Unassembled WGS sequence"/>
</dbReference>
<proteinExistence type="predicted"/>
<evidence type="ECO:0000313" key="3">
    <source>
        <dbReference type="EMBL" id="TNM65558.1"/>
    </source>
</evidence>
<protein>
    <submittedName>
        <fullName evidence="3">Uncharacterized protein</fullName>
    </submittedName>
</protein>
<feature type="compositionally biased region" description="Polar residues" evidence="1">
    <location>
        <begin position="55"/>
        <end position="67"/>
    </location>
</feature>
<dbReference type="EMBL" id="VDMN01000001">
    <property type="protein sequence ID" value="TNM65558.1"/>
    <property type="molecule type" value="Genomic_DNA"/>
</dbReference>
<evidence type="ECO:0000313" key="4">
    <source>
        <dbReference type="Proteomes" id="UP000311605"/>
    </source>
</evidence>
<feature type="signal peptide" evidence="2">
    <location>
        <begin position="1"/>
        <end position="28"/>
    </location>
</feature>
<keyword evidence="2" id="KW-0732">Signal</keyword>
<gene>
    <name evidence="3" type="ORF">FHP24_04660</name>
</gene>
<reference evidence="3 4" key="1">
    <citation type="submission" date="2019-06" db="EMBL/GenBank/DDBJ databases">
        <title>The draft genome of Rhizobium smilacinae PTYR-5.</title>
        <authorList>
            <person name="Liu L."/>
            <person name="Li L."/>
            <person name="Zhang X."/>
        </authorList>
    </citation>
    <scope>NUCLEOTIDE SEQUENCE [LARGE SCALE GENOMIC DNA]</scope>
    <source>
        <strain evidence="3 4">PTYR-5</strain>
    </source>
</reference>